<reference evidence="3" key="1">
    <citation type="journal article" date="2017" name="Appl. Environ. Microbiol.">
        <title>Genomic analysis of Calderihabitans maritimus KKC1, a thermophilic hydrogenogenic carboxydotrophic bacterium isolated from marine sediment.</title>
        <authorList>
            <person name="Omae K."/>
            <person name="Yoneda Y."/>
            <person name="Fukuyama Y."/>
            <person name="Yoshida T."/>
            <person name="Sako Y."/>
        </authorList>
    </citation>
    <scope>NUCLEOTIDE SEQUENCE [LARGE SCALE GENOMIC DNA]</scope>
    <source>
        <strain evidence="3">KKC1</strain>
    </source>
</reference>
<sequence length="39" mass="4390">MAKIISLLLIILLTGSTLYVLYQGILLPLIIQPLRKKQP</sequence>
<name>A0A1Z5HQU8_9FIRM</name>
<evidence type="ECO:0000256" key="1">
    <source>
        <dbReference type="SAM" id="Phobius"/>
    </source>
</evidence>
<feature type="transmembrane region" description="Helical" evidence="1">
    <location>
        <begin position="6"/>
        <end position="31"/>
    </location>
</feature>
<dbReference type="EMBL" id="BDGJ01000037">
    <property type="protein sequence ID" value="GAW91899.1"/>
    <property type="molecule type" value="Genomic_DNA"/>
</dbReference>
<organism evidence="2 3">
    <name type="scientific">Calderihabitans maritimus</name>
    <dbReference type="NCBI Taxonomy" id="1246530"/>
    <lineage>
        <taxon>Bacteria</taxon>
        <taxon>Bacillati</taxon>
        <taxon>Bacillota</taxon>
        <taxon>Clostridia</taxon>
        <taxon>Neomoorellales</taxon>
        <taxon>Calderihabitantaceae</taxon>
        <taxon>Calderihabitans</taxon>
    </lineage>
</organism>
<keyword evidence="3" id="KW-1185">Reference proteome</keyword>
<keyword evidence="1" id="KW-1133">Transmembrane helix</keyword>
<comment type="caution">
    <text evidence="2">The sequence shown here is derived from an EMBL/GenBank/DDBJ whole genome shotgun (WGS) entry which is preliminary data.</text>
</comment>
<evidence type="ECO:0000313" key="3">
    <source>
        <dbReference type="Proteomes" id="UP000197032"/>
    </source>
</evidence>
<evidence type="ECO:0000313" key="2">
    <source>
        <dbReference type="EMBL" id="GAW91899.1"/>
    </source>
</evidence>
<keyword evidence="1" id="KW-0472">Membrane</keyword>
<dbReference type="Proteomes" id="UP000197032">
    <property type="component" value="Unassembled WGS sequence"/>
</dbReference>
<proteinExistence type="predicted"/>
<protein>
    <submittedName>
        <fullName evidence="2">Uncharacterized protein</fullName>
    </submittedName>
</protein>
<gene>
    <name evidence="2" type="ORF">KKC1_10600</name>
</gene>
<keyword evidence="1" id="KW-0812">Transmembrane</keyword>
<accession>A0A1Z5HQU8</accession>
<dbReference type="AlphaFoldDB" id="A0A1Z5HQU8"/>